<comment type="caution">
    <text evidence="3">The sequence shown here is derived from an EMBL/GenBank/DDBJ whole genome shotgun (WGS) entry which is preliminary data.</text>
</comment>
<evidence type="ECO:0000313" key="3">
    <source>
        <dbReference type="EMBL" id="PZF96430.1"/>
    </source>
</evidence>
<name>A0A2W2CF67_9ACTN</name>
<dbReference type="Pfam" id="PF06441">
    <property type="entry name" value="EHN"/>
    <property type="match status" value="1"/>
</dbReference>
<feature type="compositionally biased region" description="Basic and acidic residues" evidence="1">
    <location>
        <begin position="161"/>
        <end position="184"/>
    </location>
</feature>
<protein>
    <recommendedName>
        <fullName evidence="2">Epoxide hydrolase N-terminal domain-containing protein</fullName>
    </recommendedName>
</protein>
<feature type="domain" description="Epoxide hydrolase N-terminal" evidence="2">
    <location>
        <begin position="7"/>
        <end position="33"/>
    </location>
</feature>
<dbReference type="AlphaFoldDB" id="A0A2W2CF67"/>
<gene>
    <name evidence="3" type="ORF">C1I99_17180</name>
</gene>
<feature type="region of interest" description="Disordered" evidence="1">
    <location>
        <begin position="152"/>
        <end position="192"/>
    </location>
</feature>
<evidence type="ECO:0000256" key="1">
    <source>
        <dbReference type="SAM" id="MobiDB-lite"/>
    </source>
</evidence>
<evidence type="ECO:0000259" key="2">
    <source>
        <dbReference type="Pfam" id="PF06441"/>
    </source>
</evidence>
<reference evidence="3 4" key="1">
    <citation type="submission" date="2018-01" db="EMBL/GenBank/DDBJ databases">
        <title>Draft genome sequence of Salinispora sp. 13K206.</title>
        <authorList>
            <person name="Sahin N."/>
            <person name="Saygin H."/>
            <person name="Ay H."/>
        </authorList>
    </citation>
    <scope>NUCLEOTIDE SEQUENCE [LARGE SCALE GENOMIC DNA]</scope>
    <source>
        <strain evidence="3 4">13K206</strain>
    </source>
</reference>
<proteinExistence type="predicted"/>
<organism evidence="3 4">
    <name type="scientific">Micromonospora deserti</name>
    <dbReference type="NCBI Taxonomy" id="2070366"/>
    <lineage>
        <taxon>Bacteria</taxon>
        <taxon>Bacillati</taxon>
        <taxon>Actinomycetota</taxon>
        <taxon>Actinomycetes</taxon>
        <taxon>Micromonosporales</taxon>
        <taxon>Micromonosporaceae</taxon>
        <taxon>Micromonospora</taxon>
    </lineage>
</organism>
<dbReference type="InterPro" id="IPR029058">
    <property type="entry name" value="AB_hydrolase_fold"/>
</dbReference>
<dbReference type="EMBL" id="POUB01000114">
    <property type="protein sequence ID" value="PZF96430.1"/>
    <property type="molecule type" value="Genomic_DNA"/>
</dbReference>
<sequence>MEPGCRTPQFLTEIDGLDVHFLHVRSPEPDALPPATPEHFAQWLSAPRRWAAELFESLGLKQVTVEGAPAWAAAGDTDFPTDGATGVWHQRRSGRAPVHRDRGRVSGVVVRHESSVTRCSDEADREQLQHQGQTLPAVGRKHSGHLVECKPPVRIQRRRGHADPRVVTHRQDDAGPAKGRHVDAAGRYSSYE</sequence>
<keyword evidence="4" id="KW-1185">Reference proteome</keyword>
<dbReference type="Proteomes" id="UP000248749">
    <property type="component" value="Unassembled WGS sequence"/>
</dbReference>
<dbReference type="InterPro" id="IPR010497">
    <property type="entry name" value="Epoxide_hydro_N"/>
</dbReference>
<evidence type="ECO:0000313" key="4">
    <source>
        <dbReference type="Proteomes" id="UP000248749"/>
    </source>
</evidence>
<dbReference type="Gene3D" id="3.40.50.1820">
    <property type="entry name" value="alpha/beta hydrolase"/>
    <property type="match status" value="1"/>
</dbReference>
<accession>A0A2W2CF67</accession>